<sequence length="85" mass="8687">MPTRSSPLAVSSLVLGLVSILAGWTFLVPIAGLVAGVLALGREPQARTMAIWGIVLNAVLLAGSLLLVLLALALGLLALPFAFLI</sequence>
<comment type="caution">
    <text evidence="2">The sequence shown here is derived from an EMBL/GenBank/DDBJ whole genome shotgun (WGS) entry which is preliminary data.</text>
</comment>
<dbReference type="EMBL" id="SOGJ01000005">
    <property type="protein sequence ID" value="TFD01633.1"/>
    <property type="molecule type" value="Genomic_DNA"/>
</dbReference>
<keyword evidence="1" id="KW-0472">Membrane</keyword>
<accession>A0ABY2J9L0</accession>
<evidence type="ECO:0000313" key="2">
    <source>
        <dbReference type="EMBL" id="TFD01633.1"/>
    </source>
</evidence>
<proteinExistence type="predicted"/>
<gene>
    <name evidence="2" type="ORF">E3O65_01395</name>
</gene>
<protein>
    <recommendedName>
        <fullName evidence="4">DUF4190 domain-containing protein</fullName>
    </recommendedName>
</protein>
<organism evidence="2 3">
    <name type="scientific">Cryobacterium breve</name>
    <dbReference type="NCBI Taxonomy" id="1259258"/>
    <lineage>
        <taxon>Bacteria</taxon>
        <taxon>Bacillati</taxon>
        <taxon>Actinomycetota</taxon>
        <taxon>Actinomycetes</taxon>
        <taxon>Micrococcales</taxon>
        <taxon>Microbacteriaceae</taxon>
        <taxon>Cryobacterium</taxon>
    </lineage>
</organism>
<evidence type="ECO:0000313" key="3">
    <source>
        <dbReference type="Proteomes" id="UP000298355"/>
    </source>
</evidence>
<evidence type="ECO:0008006" key="4">
    <source>
        <dbReference type="Google" id="ProtNLM"/>
    </source>
</evidence>
<keyword evidence="3" id="KW-1185">Reference proteome</keyword>
<keyword evidence="1" id="KW-0812">Transmembrane</keyword>
<reference evidence="2 3" key="1">
    <citation type="submission" date="2019-03" db="EMBL/GenBank/DDBJ databases">
        <title>Genomics of glacier-inhabiting Cryobacterium strains.</title>
        <authorList>
            <person name="Liu Q."/>
            <person name="Xin Y.-H."/>
        </authorList>
    </citation>
    <scope>NUCLEOTIDE SEQUENCE [LARGE SCALE GENOMIC DNA]</scope>
    <source>
        <strain evidence="2 3">TMT4-23</strain>
    </source>
</reference>
<name>A0ABY2J9L0_9MICO</name>
<dbReference type="Proteomes" id="UP000298355">
    <property type="component" value="Unassembled WGS sequence"/>
</dbReference>
<evidence type="ECO:0000256" key="1">
    <source>
        <dbReference type="SAM" id="Phobius"/>
    </source>
</evidence>
<keyword evidence="1" id="KW-1133">Transmembrane helix</keyword>
<feature type="transmembrane region" description="Helical" evidence="1">
    <location>
        <begin position="50"/>
        <end position="83"/>
    </location>
</feature>
<feature type="transmembrane region" description="Helical" evidence="1">
    <location>
        <begin position="12"/>
        <end position="38"/>
    </location>
</feature>